<dbReference type="InterPro" id="IPR010221">
    <property type="entry name" value="VCBS_dom"/>
</dbReference>
<dbReference type="GO" id="GO:0005886">
    <property type="term" value="C:plasma membrane"/>
    <property type="evidence" value="ECO:0007669"/>
    <property type="project" value="UniProtKB-SubCell"/>
</dbReference>
<name>A0A1M5GQS9_9BRAD</name>
<dbReference type="SUPFAM" id="SSF55486">
    <property type="entry name" value="Metalloproteases ('zincins'), catalytic domain"/>
    <property type="match status" value="1"/>
</dbReference>
<feature type="region of interest" description="Disordered" evidence="3">
    <location>
        <begin position="1016"/>
        <end position="1069"/>
    </location>
</feature>
<feature type="domain" description="Cadherin" evidence="4">
    <location>
        <begin position="564"/>
        <end position="664"/>
    </location>
</feature>
<feature type="domain" description="Cadherin" evidence="4">
    <location>
        <begin position="1043"/>
        <end position="1166"/>
    </location>
</feature>
<feature type="domain" description="Cadherin" evidence="4">
    <location>
        <begin position="470"/>
        <end position="569"/>
    </location>
</feature>
<dbReference type="SUPFAM" id="SSF51120">
    <property type="entry name" value="beta-Roll"/>
    <property type="match status" value="1"/>
</dbReference>
<dbReference type="CDD" id="cd11304">
    <property type="entry name" value="Cadherin_repeat"/>
    <property type="match status" value="11"/>
</dbReference>
<dbReference type="Gene3D" id="2.60.40.60">
    <property type="entry name" value="Cadherins"/>
    <property type="match status" value="11"/>
</dbReference>
<dbReference type="GO" id="GO:0008237">
    <property type="term" value="F:metallopeptidase activity"/>
    <property type="evidence" value="ECO:0007669"/>
    <property type="project" value="InterPro"/>
</dbReference>
<evidence type="ECO:0000256" key="2">
    <source>
        <dbReference type="ARBA" id="ARBA00022989"/>
    </source>
</evidence>
<dbReference type="RefSeq" id="WP_079599581.1">
    <property type="nucleotide sequence ID" value="NZ_LT670817.1"/>
</dbReference>
<dbReference type="Pfam" id="PF17963">
    <property type="entry name" value="Big_9"/>
    <property type="match status" value="1"/>
</dbReference>
<dbReference type="PANTHER" id="PTHR24026:SF126">
    <property type="entry name" value="PROTOCADHERIN FAT 4"/>
    <property type="match status" value="1"/>
</dbReference>
<protein>
    <submittedName>
        <fullName evidence="5">VCBS repeat-containing protein</fullName>
    </submittedName>
</protein>
<dbReference type="Proteomes" id="UP000189796">
    <property type="component" value="Chromosome I"/>
</dbReference>
<feature type="domain" description="Cadherin" evidence="4">
    <location>
        <begin position="375"/>
        <end position="477"/>
    </location>
</feature>
<dbReference type="OrthoDB" id="6756629at2"/>
<keyword evidence="1" id="KW-0812">Transmembrane</keyword>
<dbReference type="Pfam" id="PF00028">
    <property type="entry name" value="Cadherin"/>
    <property type="match status" value="6"/>
</dbReference>
<dbReference type="GO" id="GO:0005509">
    <property type="term" value="F:calcium ion binding"/>
    <property type="evidence" value="ECO:0007669"/>
    <property type="project" value="InterPro"/>
</dbReference>
<feature type="domain" description="Cadherin" evidence="4">
    <location>
        <begin position="944"/>
        <end position="1042"/>
    </location>
</feature>
<accession>A0A1M5GQS9</accession>
<feature type="domain" description="Cadherin" evidence="4">
    <location>
        <begin position="269"/>
        <end position="375"/>
    </location>
</feature>
<dbReference type="SMART" id="SM00710">
    <property type="entry name" value="PbH1"/>
    <property type="match status" value="13"/>
</dbReference>
<gene>
    <name evidence="5" type="ORF">SAMN05443248_0141</name>
</gene>
<feature type="domain" description="Cadherin" evidence="4">
    <location>
        <begin position="176"/>
        <end position="274"/>
    </location>
</feature>
<evidence type="ECO:0000313" key="6">
    <source>
        <dbReference type="Proteomes" id="UP000189796"/>
    </source>
</evidence>
<dbReference type="SUPFAM" id="SSF49313">
    <property type="entry name" value="Cadherin-like"/>
    <property type="match status" value="11"/>
</dbReference>
<dbReference type="SMART" id="SM00112">
    <property type="entry name" value="CA"/>
    <property type="match status" value="11"/>
</dbReference>
<feature type="compositionally biased region" description="Polar residues" evidence="3">
    <location>
        <begin position="1016"/>
        <end position="1032"/>
    </location>
</feature>
<evidence type="ECO:0000313" key="5">
    <source>
        <dbReference type="EMBL" id="SHG06007.1"/>
    </source>
</evidence>
<dbReference type="InterPro" id="IPR002126">
    <property type="entry name" value="Cadherin-like_dom"/>
</dbReference>
<dbReference type="GO" id="GO:0007156">
    <property type="term" value="P:homophilic cell adhesion via plasma membrane adhesion molecules"/>
    <property type="evidence" value="ECO:0007669"/>
    <property type="project" value="InterPro"/>
</dbReference>
<proteinExistence type="predicted"/>
<evidence type="ECO:0000256" key="1">
    <source>
        <dbReference type="ARBA" id="ARBA00022692"/>
    </source>
</evidence>
<dbReference type="EMBL" id="LT670817">
    <property type="protein sequence ID" value="SHG06007.1"/>
    <property type="molecule type" value="Genomic_DNA"/>
</dbReference>
<dbReference type="Gene3D" id="3.40.390.10">
    <property type="entry name" value="Collagenase (Catalytic Domain)"/>
    <property type="match status" value="1"/>
</dbReference>
<dbReference type="InterPro" id="IPR006626">
    <property type="entry name" value="PbH1"/>
</dbReference>
<dbReference type="PROSITE" id="PS50268">
    <property type="entry name" value="CADHERIN_2"/>
    <property type="match status" value="11"/>
</dbReference>
<dbReference type="PANTHER" id="PTHR24026">
    <property type="entry name" value="FAT ATYPICAL CADHERIN-RELATED"/>
    <property type="match status" value="1"/>
</dbReference>
<dbReference type="NCBIfam" id="TIGR01965">
    <property type="entry name" value="VCBS_repeat"/>
    <property type="match status" value="1"/>
</dbReference>
<feature type="compositionally biased region" description="Polar residues" evidence="3">
    <location>
        <begin position="1050"/>
        <end position="1067"/>
    </location>
</feature>
<dbReference type="InterPro" id="IPR011049">
    <property type="entry name" value="Serralysin-like_metalloprot_C"/>
</dbReference>
<dbReference type="InterPro" id="IPR015919">
    <property type="entry name" value="Cadherin-like_sf"/>
</dbReference>
<dbReference type="InterPro" id="IPR024079">
    <property type="entry name" value="MetalloPept_cat_dom_sf"/>
</dbReference>
<feature type="domain" description="Cadherin" evidence="4">
    <location>
        <begin position="659"/>
        <end position="754"/>
    </location>
</feature>
<keyword evidence="2" id="KW-0472">Membrane</keyword>
<feature type="domain" description="Cadherin" evidence="4">
    <location>
        <begin position="74"/>
        <end position="169"/>
    </location>
</feature>
<dbReference type="InterPro" id="IPR040853">
    <property type="entry name" value="RapA2_cadherin-like"/>
</dbReference>
<dbReference type="Pfam" id="PF17803">
    <property type="entry name" value="Cadherin_4"/>
    <property type="match status" value="1"/>
</dbReference>
<feature type="domain" description="Cadherin" evidence="4">
    <location>
        <begin position="849"/>
        <end position="949"/>
    </location>
</feature>
<sequence length="2783" mass="276144">MSSTAPAYTFGGITRPALNFDANGNIILEGPAADFAATYGVKLLYLGLPASTPYPPVAASLSTPIDSDAGAPNVDEGVAANTSVHLKVSATNNGGLPVTYSLTGDSSGGGFKIDSATGIVTVADPTKIDYESSPGHAYSVTVQATDGVLVTSQTFSVHVNDVPPSTPTDSNGAANTVVEGAAVNTLVGITASSTDINGGTVTYSLLDSANGAFQINAVTGVVSVADSTKVDFESSGGHYDITVQASDGTLPSTHSQQFTITVTDLPPVISSPATASFNEGVAANTVVYTAVALDPPPGPPGPDGHPTSTGTITYALSGTDASAFTIDSTGAVSINAVPDFETKSSYSFLITASDPSGASTSETVTLSVNDLPPVISSPASASVNEGVAANTHVYTAAAADPGGGTVTYALTGTDASAFTIDPTTGIVSINAVPDFETKSSYSFNVKASDASGAFNTEAVTLSVNDLPPTIAAGTPFTLDEGVPAGTLVYAAIATDPGGGAVTYSLTGADAGAFSIGPSGIVTINGVPDFETQSSYHFNVKASDSSGAFTTQALTVTINDLPPAISSPTTASVNEGVAANTVVYTAAAADPGGGIVTYALSGTDAAAFTLDPTTHAVTINGVPDFETKNSYSFKITASDPSGASTTETVTLTVNDLPPVISSPATASANEGVAAHTLVYTAAAADPGGGAVTYALTGTDASAFTIDPTTGIVTINGVPDFETKSSYGFSVKASDASGAFNTEAVTLSVNDLPPVISSANSASVNEGVGAHTQVYTAIAADPAGGTVTYALTGTDASAFTIDPTTGIVTINGVPDFETQSSYHFNVKASDPSGAFNTEAVTINVNDLPPVISSANSASVNEGVGAHTQVYTAAAADPAGGTVTYALTGTDASAFTIDPTTGIVTINGVPDFETQSSYHFNVKASDPSGAFNTEAVTINVNDLPPVISSPTTASVNEGVAANTVVYTAAAADPGGGTVTYALSGTDAAAFTLDPTTHAVSINGVPDFETKNSYSFNITASDPSGQSSTETITLSVNDLPPSAPTDSDSAHIDQVSTGAPAGSSTGVTAHSTDPGGGTVTYSLADDAGGRFAINSSTGVVTASGVTPILVDDPSHPDNNYSITVHASDPSGEFNSSDFSILVVPNTPPVANDDSVSATEAGGLNNSIPGFNPSGNVILGTGAAGDVQDTDAQDPSSALIVVAVHTGPEGGSTATGTVGSPLAGAHGTLTLNTDGSYTYLVNQTDPQVQGLHTAANTIQDVFNYTIQDTGGLQDTATLTVTIHGADDLPQAVADTGTMTANDAPTLFNVLANGTLDPDSTALNTIAVGPGGVTVTGPAGETFANTDAQAAIVSNQIQLTLTNADFQQLALGEHATITVPYTLTGDVGETSSVNLVVTVNGVNDVPVAVDDTGSITEDQVGTFTVLGNDTLDPDHGAPNNVTTAALTNFVAPAGEGLTASDVTVSVNASNQVVVTLDANFQHMQNGQTTTFDVPYTLHGDQAGDTSTANLHVTVNGVNDAPVIDLLSTAGVQTTGITAAFVENGVPLAVAPQLTLSDVDDANMTGATVTLGDAQTADVLSIAGEGAATSGTLASGIGFTIAGSTVTFTGSESVADYQTALESVQFQNTSDDPSTTARSFAFQVNDGESSNNLGNATATVTVQAVDDAPVNTVPANTAVPTAFSNTDTVISGFSIADVDGESGVETTTLSVAHGTVAVTLAGGATISAGANASSTLTISGTIAQINATLANNVTYHSTDGFTGTDSLTVVTNDQGNTGTGGPLSATSTVHIGVVPQVFYINSAAVGSTNVGTEANPFTSIAAFNSANPAGSGDYVVLEHGTGTYTEANGINLANGVNLVGGDENLQFTNPVTNAVVTANTASGTAPVIKVSGGSDSGIDLLGTTGHTIEGVSIDTTAGSGVGISDDGNNVGTVTMSDIVVKTASGAGLNFTHGGTLTVTGTSNSIASTTGTALDVTNTTIGSSGLTFHDISSNGAVNGIVLNTTGFSGGLTVTGDGGSSSNHSGGQILGSSGAGVSLNSTSNVSLGYMDINSGAADGIHGDSVTNFTLKHANVLNNGTTSATAEGLLLGDDSGNTVGVTGAVSITNSSISGSGLNNVHIRDISGTISSLTVTGDTFNNLGTTYGANSFLFEGAGNSVLTSATFTGNTIANNNPAHGLTVQAHDTSTVGTFTVSNNTFTNNGVQADFDQDGSANLAFKFTNNGTVATPMTGAILQAVNVFSSSNSTGGTIVGTVQGNHIGTSTAHSASTEGGGISALIQGETQATLLIDSNVIQGYDADHRGIDVESRGYDPAGGSTPPGHVTSDVTITNNTVTPGTSTSGFPSAAIFVGADNQSGSDATAPILQADIHGNTVPSSTVDGDFLSGQIQYFQFTGTNADGIGQLVGTAGSAAAQLAATNTGSTSASGISVIPGPITTPPLLAEGGGVQASSPTPGETNLTQNELDSVVAAAIAEWASAGASASQLAALHAVTFSVADLPGNVIGEETTPTHITIDTDAAGYGWYVDPTPSDNSEFTHAQNAAGTDLLTDPSSAAAGHMDLLTTVTHELGHVLGLPDTMATADANDLMYIGLVDGERRLPDAADVAQANATTQQTSVSLAQAAEAALPVSAQAAHAPIVVGTAGNDTIDAGHGGNILFGGAGADNFVFGPNIQLGTPTAPAAQPITHVADYSAAQGDTFDFTALTSAFHASSVSDSSLVRAVEDPSGTFATLQLNTTPDTAATRGGPAPQPAGTAHWVNVAQIDGAHAGDAVNVLVDSHAAIHLAQIHVDLLV</sequence>
<reference evidence="5 6" key="1">
    <citation type="submission" date="2016-11" db="EMBL/GenBank/DDBJ databases">
        <authorList>
            <person name="Jaros S."/>
            <person name="Januszkiewicz K."/>
            <person name="Wedrychowicz H."/>
        </authorList>
    </citation>
    <scope>NUCLEOTIDE SEQUENCE [LARGE SCALE GENOMIC DNA]</scope>
    <source>
        <strain evidence="5 6">GAS138</strain>
    </source>
</reference>
<organism evidence="5 6">
    <name type="scientific">Bradyrhizobium erythrophlei</name>
    <dbReference type="NCBI Taxonomy" id="1437360"/>
    <lineage>
        <taxon>Bacteria</taxon>
        <taxon>Pseudomonadati</taxon>
        <taxon>Pseudomonadota</taxon>
        <taxon>Alphaproteobacteria</taxon>
        <taxon>Hyphomicrobiales</taxon>
        <taxon>Nitrobacteraceae</taxon>
        <taxon>Bradyrhizobium</taxon>
    </lineage>
</organism>
<evidence type="ECO:0000256" key="3">
    <source>
        <dbReference type="SAM" id="MobiDB-lite"/>
    </source>
</evidence>
<feature type="domain" description="Cadherin" evidence="4">
    <location>
        <begin position="754"/>
        <end position="849"/>
    </location>
</feature>
<evidence type="ECO:0000259" key="4">
    <source>
        <dbReference type="PROSITE" id="PS50268"/>
    </source>
</evidence>
<dbReference type="PRINTS" id="PR00205">
    <property type="entry name" value="CADHERIN"/>
</dbReference>
<keyword evidence="2" id="KW-1133">Transmembrane helix</keyword>